<evidence type="ECO:0000256" key="4">
    <source>
        <dbReference type="ARBA" id="ARBA00004406"/>
    </source>
</evidence>
<accession>A0A6J1PD86</accession>
<keyword evidence="10" id="KW-0560">Oxidoreductase</keyword>
<evidence type="ECO:0000256" key="1">
    <source>
        <dbReference type="ARBA" id="ARBA00001971"/>
    </source>
</evidence>
<feature type="non-terminal residue" evidence="15">
    <location>
        <position position="92"/>
    </location>
</feature>
<comment type="similarity">
    <text evidence="5">Belongs to the cytochrome P450 family.</text>
</comment>
<dbReference type="SUPFAM" id="SSF48264">
    <property type="entry name" value="Cytochrome P450"/>
    <property type="match status" value="1"/>
</dbReference>
<gene>
    <name evidence="15" type="primary">LOC112451815</name>
</gene>
<evidence type="ECO:0000313" key="15">
    <source>
        <dbReference type="RefSeq" id="XP_024867477.1"/>
    </source>
</evidence>
<dbReference type="GO" id="GO:0005789">
    <property type="term" value="C:endoplasmic reticulum membrane"/>
    <property type="evidence" value="ECO:0007669"/>
    <property type="project" value="UniProtKB-SubCell"/>
</dbReference>
<dbReference type="GO" id="GO:0016705">
    <property type="term" value="F:oxidoreductase activity, acting on paired donors, with incorporation or reduction of molecular oxygen"/>
    <property type="evidence" value="ECO:0007669"/>
    <property type="project" value="InterPro"/>
</dbReference>
<name>A0A6J1PD86_9HYME</name>
<feature type="non-terminal residue" evidence="15">
    <location>
        <position position="1"/>
    </location>
</feature>
<evidence type="ECO:0000256" key="12">
    <source>
        <dbReference type="ARBA" id="ARBA00023033"/>
    </source>
</evidence>
<dbReference type="GO" id="GO:0020037">
    <property type="term" value="F:heme binding"/>
    <property type="evidence" value="ECO:0007669"/>
    <property type="project" value="InterPro"/>
</dbReference>
<dbReference type="InterPro" id="IPR001128">
    <property type="entry name" value="Cyt_P450"/>
</dbReference>
<dbReference type="PANTHER" id="PTHR24291">
    <property type="entry name" value="CYTOCHROME P450 FAMILY 4"/>
    <property type="match status" value="1"/>
</dbReference>
<dbReference type="GO" id="GO:0004497">
    <property type="term" value="F:monooxygenase activity"/>
    <property type="evidence" value="ECO:0007669"/>
    <property type="project" value="UniProtKB-KW"/>
</dbReference>
<dbReference type="OrthoDB" id="1470350at2759"/>
<evidence type="ECO:0000256" key="7">
    <source>
        <dbReference type="ARBA" id="ARBA00022723"/>
    </source>
</evidence>
<evidence type="ECO:0000256" key="6">
    <source>
        <dbReference type="ARBA" id="ARBA00022617"/>
    </source>
</evidence>
<comment type="function">
    <text evidence="2">May be involved in the metabolism of insect hormones and in the breakdown of synthetic insecticides.</text>
</comment>
<evidence type="ECO:0000256" key="3">
    <source>
        <dbReference type="ARBA" id="ARBA00004174"/>
    </source>
</evidence>
<keyword evidence="13" id="KW-0472">Membrane</keyword>
<dbReference type="GeneID" id="112451815"/>
<keyword evidence="6" id="KW-0349">Heme</keyword>
<evidence type="ECO:0000256" key="8">
    <source>
        <dbReference type="ARBA" id="ARBA00022824"/>
    </source>
</evidence>
<comment type="cofactor">
    <cofactor evidence="1">
        <name>heme</name>
        <dbReference type="ChEBI" id="CHEBI:30413"/>
    </cofactor>
</comment>
<evidence type="ECO:0000256" key="9">
    <source>
        <dbReference type="ARBA" id="ARBA00022848"/>
    </source>
</evidence>
<proteinExistence type="inferred from homology"/>
<dbReference type="PANTHER" id="PTHR24291:SF189">
    <property type="entry name" value="CYTOCHROME P450 4C3-RELATED"/>
    <property type="match status" value="1"/>
</dbReference>
<protein>
    <submittedName>
        <fullName evidence="15">Cytochrome P450 4C1-like</fullName>
    </submittedName>
</protein>
<reference evidence="15" key="1">
    <citation type="submission" date="2025-08" db="UniProtKB">
        <authorList>
            <consortium name="RefSeq"/>
        </authorList>
    </citation>
    <scope>IDENTIFICATION</scope>
    <source>
        <tissue evidence="15">Whole body</tissue>
    </source>
</reference>
<dbReference type="Pfam" id="PF00067">
    <property type="entry name" value="p450"/>
    <property type="match status" value="1"/>
</dbReference>
<keyword evidence="8" id="KW-0256">Endoplasmic reticulum</keyword>
<dbReference type="Proteomes" id="UP000504618">
    <property type="component" value="Unplaced"/>
</dbReference>
<keyword evidence="14" id="KW-1185">Reference proteome</keyword>
<dbReference type="Gene3D" id="1.10.630.10">
    <property type="entry name" value="Cytochrome P450"/>
    <property type="match status" value="1"/>
</dbReference>
<evidence type="ECO:0000256" key="2">
    <source>
        <dbReference type="ARBA" id="ARBA00003690"/>
    </source>
</evidence>
<dbReference type="GO" id="GO:0005506">
    <property type="term" value="F:iron ion binding"/>
    <property type="evidence" value="ECO:0007669"/>
    <property type="project" value="InterPro"/>
</dbReference>
<keyword evidence="9" id="KW-0492">Microsome</keyword>
<evidence type="ECO:0000256" key="13">
    <source>
        <dbReference type="ARBA" id="ARBA00023136"/>
    </source>
</evidence>
<evidence type="ECO:0000256" key="10">
    <source>
        <dbReference type="ARBA" id="ARBA00023002"/>
    </source>
</evidence>
<dbReference type="AlphaFoldDB" id="A0A6J1PD86"/>
<evidence type="ECO:0000256" key="11">
    <source>
        <dbReference type="ARBA" id="ARBA00023004"/>
    </source>
</evidence>
<keyword evidence="11" id="KW-0408">Iron</keyword>
<dbReference type="RefSeq" id="XP_024867477.1">
    <property type="nucleotide sequence ID" value="XM_025011709.1"/>
</dbReference>
<organism evidence="14 15">
    <name type="scientific">Temnothorax curvispinosus</name>
    <dbReference type="NCBI Taxonomy" id="300111"/>
    <lineage>
        <taxon>Eukaryota</taxon>
        <taxon>Metazoa</taxon>
        <taxon>Ecdysozoa</taxon>
        <taxon>Arthropoda</taxon>
        <taxon>Hexapoda</taxon>
        <taxon>Insecta</taxon>
        <taxon>Pterygota</taxon>
        <taxon>Neoptera</taxon>
        <taxon>Endopterygota</taxon>
        <taxon>Hymenoptera</taxon>
        <taxon>Apocrita</taxon>
        <taxon>Aculeata</taxon>
        <taxon>Formicoidea</taxon>
        <taxon>Formicidae</taxon>
        <taxon>Myrmicinae</taxon>
        <taxon>Temnothorax</taxon>
    </lineage>
</organism>
<sequence>AKWHSRRKILTPTFHFNILQQFVEILIEEGKNMAKSLKNTGGTVVKDLVPFVSEHTLNAICETSMGTSLRGLGAFQHRYREAVYRMGELFIY</sequence>
<dbReference type="InterPro" id="IPR036396">
    <property type="entry name" value="Cyt_P450_sf"/>
</dbReference>
<keyword evidence="12" id="KW-0503">Monooxygenase</keyword>
<dbReference type="InterPro" id="IPR050196">
    <property type="entry name" value="Cytochrome_P450_Monoox"/>
</dbReference>
<comment type="subcellular location">
    <subcellularLocation>
        <location evidence="4">Endoplasmic reticulum membrane</location>
        <topology evidence="4">Peripheral membrane protein</topology>
    </subcellularLocation>
    <subcellularLocation>
        <location evidence="3">Microsome membrane</location>
        <topology evidence="3">Peripheral membrane protein</topology>
    </subcellularLocation>
</comment>
<keyword evidence="7" id="KW-0479">Metal-binding</keyword>
<evidence type="ECO:0000313" key="14">
    <source>
        <dbReference type="Proteomes" id="UP000504618"/>
    </source>
</evidence>
<evidence type="ECO:0000256" key="5">
    <source>
        <dbReference type="ARBA" id="ARBA00010617"/>
    </source>
</evidence>